<evidence type="ECO:0000313" key="2">
    <source>
        <dbReference type="EMBL" id="PMD64269.1"/>
    </source>
</evidence>
<protein>
    <recommendedName>
        <fullName evidence="4">Ubiquitin 3 binding protein But2 C-terminal domain-containing protein</fullName>
    </recommendedName>
</protein>
<accession>A0A2J6TML9</accession>
<organism evidence="2 3">
    <name type="scientific">Hyaloscypha bicolor E</name>
    <dbReference type="NCBI Taxonomy" id="1095630"/>
    <lineage>
        <taxon>Eukaryota</taxon>
        <taxon>Fungi</taxon>
        <taxon>Dikarya</taxon>
        <taxon>Ascomycota</taxon>
        <taxon>Pezizomycotina</taxon>
        <taxon>Leotiomycetes</taxon>
        <taxon>Helotiales</taxon>
        <taxon>Hyaloscyphaceae</taxon>
        <taxon>Hyaloscypha</taxon>
        <taxon>Hyaloscypha bicolor</taxon>
    </lineage>
</organism>
<gene>
    <name evidence="2" type="ORF">K444DRAFT_609222</name>
</gene>
<name>A0A2J6TML9_9HELO</name>
<dbReference type="OrthoDB" id="4509278at2759"/>
<dbReference type="RefSeq" id="XP_024741173.1">
    <property type="nucleotide sequence ID" value="XM_024879535.1"/>
</dbReference>
<keyword evidence="1" id="KW-0732">Signal</keyword>
<dbReference type="Proteomes" id="UP000235371">
    <property type="component" value="Unassembled WGS sequence"/>
</dbReference>
<dbReference type="GeneID" id="36587612"/>
<dbReference type="InParanoid" id="A0A2J6TML9"/>
<proteinExistence type="predicted"/>
<dbReference type="EMBL" id="KZ613769">
    <property type="protein sequence ID" value="PMD64269.1"/>
    <property type="molecule type" value="Genomic_DNA"/>
</dbReference>
<dbReference type="AlphaFoldDB" id="A0A2J6TML9"/>
<feature type="signal peptide" evidence="1">
    <location>
        <begin position="1"/>
        <end position="19"/>
    </location>
</feature>
<evidence type="ECO:0000256" key="1">
    <source>
        <dbReference type="SAM" id="SignalP"/>
    </source>
</evidence>
<reference evidence="2 3" key="1">
    <citation type="submission" date="2016-04" db="EMBL/GenBank/DDBJ databases">
        <title>A degradative enzymes factory behind the ericoid mycorrhizal symbiosis.</title>
        <authorList>
            <consortium name="DOE Joint Genome Institute"/>
            <person name="Martino E."/>
            <person name="Morin E."/>
            <person name="Grelet G."/>
            <person name="Kuo A."/>
            <person name="Kohler A."/>
            <person name="Daghino S."/>
            <person name="Barry K."/>
            <person name="Choi C."/>
            <person name="Cichocki N."/>
            <person name="Clum A."/>
            <person name="Copeland A."/>
            <person name="Hainaut M."/>
            <person name="Haridas S."/>
            <person name="Labutti K."/>
            <person name="Lindquist E."/>
            <person name="Lipzen A."/>
            <person name="Khouja H.-R."/>
            <person name="Murat C."/>
            <person name="Ohm R."/>
            <person name="Olson A."/>
            <person name="Spatafora J."/>
            <person name="Veneault-Fourrey C."/>
            <person name="Henrissat B."/>
            <person name="Grigoriev I."/>
            <person name="Martin F."/>
            <person name="Perotto S."/>
        </authorList>
    </citation>
    <scope>NUCLEOTIDE SEQUENCE [LARGE SCALE GENOMIC DNA]</scope>
    <source>
        <strain evidence="2 3">E</strain>
    </source>
</reference>
<evidence type="ECO:0008006" key="4">
    <source>
        <dbReference type="Google" id="ProtNLM"/>
    </source>
</evidence>
<sequence>MYFSTLCGVAAASLALVSATPIQKRYNTYTITFIGAAGAQYTVPVPFDGQSHDTGNALSISSVSAPSPVNIAAQCILETVDFPPALVSQGHGVWTVGPPQTVLSISCTESSSPPPPPPSTDYVTIEFDGADPSLGAKFSLQIPLDGAAHNVNNALSISAVVETYGSIDLSTNCKFVGVDSNKGPAAAPVLAPAGSNRWQVGPPQTILSVACFLHANPGH</sequence>
<feature type="chain" id="PRO_5014438316" description="Ubiquitin 3 binding protein But2 C-terminal domain-containing protein" evidence="1">
    <location>
        <begin position="20"/>
        <end position="219"/>
    </location>
</feature>
<keyword evidence="3" id="KW-1185">Reference proteome</keyword>
<evidence type="ECO:0000313" key="3">
    <source>
        <dbReference type="Proteomes" id="UP000235371"/>
    </source>
</evidence>